<evidence type="ECO:0000313" key="1">
    <source>
        <dbReference type="EMBL" id="KAK2640321.1"/>
    </source>
</evidence>
<organism evidence="1 2">
    <name type="scientific">Dipteronia dyeriana</name>
    <dbReference type="NCBI Taxonomy" id="168575"/>
    <lineage>
        <taxon>Eukaryota</taxon>
        <taxon>Viridiplantae</taxon>
        <taxon>Streptophyta</taxon>
        <taxon>Embryophyta</taxon>
        <taxon>Tracheophyta</taxon>
        <taxon>Spermatophyta</taxon>
        <taxon>Magnoliopsida</taxon>
        <taxon>eudicotyledons</taxon>
        <taxon>Gunneridae</taxon>
        <taxon>Pentapetalae</taxon>
        <taxon>rosids</taxon>
        <taxon>malvids</taxon>
        <taxon>Sapindales</taxon>
        <taxon>Sapindaceae</taxon>
        <taxon>Hippocastanoideae</taxon>
        <taxon>Acereae</taxon>
        <taxon>Dipteronia</taxon>
    </lineage>
</organism>
<dbReference type="InterPro" id="IPR036397">
    <property type="entry name" value="RNaseH_sf"/>
</dbReference>
<keyword evidence="2" id="KW-1185">Reference proteome</keyword>
<dbReference type="GO" id="GO:0003676">
    <property type="term" value="F:nucleic acid binding"/>
    <property type="evidence" value="ECO:0007669"/>
    <property type="project" value="InterPro"/>
</dbReference>
<name>A0AAD9WR48_9ROSI</name>
<dbReference type="EMBL" id="JANJYI010000008">
    <property type="protein sequence ID" value="KAK2640321.1"/>
    <property type="molecule type" value="Genomic_DNA"/>
</dbReference>
<dbReference type="Gene3D" id="3.30.420.10">
    <property type="entry name" value="Ribonuclease H-like superfamily/Ribonuclease H"/>
    <property type="match status" value="1"/>
</dbReference>
<evidence type="ECO:0000313" key="2">
    <source>
        <dbReference type="Proteomes" id="UP001280121"/>
    </source>
</evidence>
<comment type="caution">
    <text evidence="1">The sequence shown here is derived from an EMBL/GenBank/DDBJ whole genome shotgun (WGS) entry which is preliminary data.</text>
</comment>
<proteinExistence type="predicted"/>
<accession>A0AAD9WR48</accession>
<dbReference type="SUPFAM" id="SSF53098">
    <property type="entry name" value="Ribonuclease H-like"/>
    <property type="match status" value="1"/>
</dbReference>
<dbReference type="AlphaFoldDB" id="A0AAD9WR48"/>
<sequence length="168" mass="19052">MVFKLTPLLSTAKPRLISKLQSLDLQWKSLCVDNRCLIILAHQMSSLPSSLRDFLADETISFVCKESTVPSYIRELYGIDSKYTLLKSFIRRVTEVGYMAARVLKNPRLRSYHLSELAEQVGLTISSTDFVSDKKEGSVFTEEQIKCAVNQTFTCYLITNKLLSVLDS</sequence>
<protein>
    <submittedName>
        <fullName evidence="1">Uncharacterized protein</fullName>
    </submittedName>
</protein>
<dbReference type="Proteomes" id="UP001280121">
    <property type="component" value="Unassembled WGS sequence"/>
</dbReference>
<gene>
    <name evidence="1" type="ORF">Ddye_028116</name>
</gene>
<dbReference type="InterPro" id="IPR012337">
    <property type="entry name" value="RNaseH-like_sf"/>
</dbReference>
<reference evidence="1" key="1">
    <citation type="journal article" date="2023" name="Plant J.">
        <title>Genome sequences and population genomics provide insights into the demographic history, inbreeding, and mutation load of two 'living fossil' tree species of Dipteronia.</title>
        <authorList>
            <person name="Feng Y."/>
            <person name="Comes H.P."/>
            <person name="Chen J."/>
            <person name="Zhu S."/>
            <person name="Lu R."/>
            <person name="Zhang X."/>
            <person name="Li P."/>
            <person name="Qiu J."/>
            <person name="Olsen K.M."/>
            <person name="Qiu Y."/>
        </authorList>
    </citation>
    <scope>NUCLEOTIDE SEQUENCE</scope>
    <source>
        <strain evidence="1">KIB01</strain>
    </source>
</reference>